<dbReference type="InterPro" id="IPR001680">
    <property type="entry name" value="WD40_rpt"/>
</dbReference>
<name>A0A0V0R1M2_PSEPJ</name>
<dbReference type="Gene3D" id="2.130.10.10">
    <property type="entry name" value="YVTN repeat-like/Quinoprotein amine dehydrogenase"/>
    <property type="match status" value="3"/>
</dbReference>
<dbReference type="PROSITE" id="PS50082">
    <property type="entry name" value="WD_REPEATS_2"/>
    <property type="match status" value="7"/>
</dbReference>
<organism evidence="4 5">
    <name type="scientific">Pseudocohnilembus persalinus</name>
    <name type="common">Ciliate</name>
    <dbReference type="NCBI Taxonomy" id="266149"/>
    <lineage>
        <taxon>Eukaryota</taxon>
        <taxon>Sar</taxon>
        <taxon>Alveolata</taxon>
        <taxon>Ciliophora</taxon>
        <taxon>Intramacronucleata</taxon>
        <taxon>Oligohymenophorea</taxon>
        <taxon>Scuticociliatia</taxon>
        <taxon>Philasterida</taxon>
        <taxon>Pseudocohnilembidae</taxon>
        <taxon>Pseudocohnilembus</taxon>
    </lineage>
</organism>
<evidence type="ECO:0000313" key="4">
    <source>
        <dbReference type="EMBL" id="KRX08439.1"/>
    </source>
</evidence>
<proteinExistence type="predicted"/>
<feature type="repeat" description="WD" evidence="3">
    <location>
        <begin position="284"/>
        <end position="325"/>
    </location>
</feature>
<dbReference type="SMART" id="SM00320">
    <property type="entry name" value="WD40"/>
    <property type="match status" value="7"/>
</dbReference>
<reference evidence="4 5" key="1">
    <citation type="journal article" date="2015" name="Sci. Rep.">
        <title>Genome of the facultative scuticociliatosis pathogen Pseudocohnilembus persalinus provides insight into its virulence through horizontal gene transfer.</title>
        <authorList>
            <person name="Xiong J."/>
            <person name="Wang G."/>
            <person name="Cheng J."/>
            <person name="Tian M."/>
            <person name="Pan X."/>
            <person name="Warren A."/>
            <person name="Jiang C."/>
            <person name="Yuan D."/>
            <person name="Miao W."/>
        </authorList>
    </citation>
    <scope>NUCLEOTIDE SEQUENCE [LARGE SCALE GENOMIC DNA]</scope>
    <source>
        <strain evidence="4">36N120E</strain>
    </source>
</reference>
<evidence type="ECO:0000256" key="3">
    <source>
        <dbReference type="PROSITE-ProRule" id="PRU00221"/>
    </source>
</evidence>
<dbReference type="PRINTS" id="PR00320">
    <property type="entry name" value="GPROTEINBRPT"/>
</dbReference>
<dbReference type="OMA" id="HPVQEDF"/>
<feature type="repeat" description="WD" evidence="3">
    <location>
        <begin position="114"/>
        <end position="146"/>
    </location>
</feature>
<dbReference type="InterPro" id="IPR036322">
    <property type="entry name" value="WD40_repeat_dom_sf"/>
</dbReference>
<dbReference type="CDD" id="cd00200">
    <property type="entry name" value="WD40"/>
    <property type="match status" value="1"/>
</dbReference>
<feature type="repeat" description="WD" evidence="3">
    <location>
        <begin position="200"/>
        <end position="241"/>
    </location>
</feature>
<dbReference type="PROSITE" id="PS00678">
    <property type="entry name" value="WD_REPEATS_1"/>
    <property type="match status" value="2"/>
</dbReference>
<sequence length="497" mass="55867">MERSGIFRDEAKGIIRNISTGNDPQLVRSFRGHTGAINTATFDPKMRQIATGGDDGLAYVWSFKPNQRPFKFVGHKGAVLDVQFSPDGETIATAGYDRQIRLWKNSVQNKCKVIKCHAGAIRSVHFSKDGNLLLSASDDKTLKIWNTKQWDKKFVASMPGHKNWVKSGQFAPDNRIIASGSDDKTVKLWDVDTSKLVHTYDDHTNGVNSVRFTPDGTCVASASKDSSIKIFDVRSHKLIQHYDAHQSDVNSISFHPSGYYLASAGKDSKLKIWDLRKGNLAWTLYSHKAQARSIDFNLGGDYFVSGGDDNVVMVWKTNFDEDIDVESIKPIAQIGQDNEYSTGGLTTQTLFKSNKVYNPQSAEKNKNKGSPSKVKQQVFTDGFEDKENLEQTFGNQQEQQQLTQEQRLQQEKLSEILSGSLEKIVNQLDLVSHQIVKLDDRLSKNENSVKQLFENEKVQDIVERFEKQENNNQPIQQSVWEGLQEQQGLGVAPGFIC</sequence>
<dbReference type="Proteomes" id="UP000054937">
    <property type="component" value="Unassembled WGS sequence"/>
</dbReference>
<dbReference type="SUPFAM" id="SSF50978">
    <property type="entry name" value="WD40 repeat-like"/>
    <property type="match status" value="1"/>
</dbReference>
<gene>
    <name evidence="4" type="ORF">PPERSA_12920</name>
</gene>
<evidence type="ECO:0000313" key="5">
    <source>
        <dbReference type="Proteomes" id="UP000054937"/>
    </source>
</evidence>
<accession>A0A0V0R1M2</accession>
<dbReference type="InterPro" id="IPR050505">
    <property type="entry name" value="WDR55/POC1"/>
</dbReference>
<dbReference type="EMBL" id="LDAU01000063">
    <property type="protein sequence ID" value="KRX08439.1"/>
    <property type="molecule type" value="Genomic_DNA"/>
</dbReference>
<comment type="caution">
    <text evidence="4">The sequence shown here is derived from an EMBL/GenBank/DDBJ whole genome shotgun (WGS) entry which is preliminary data.</text>
</comment>
<dbReference type="PANTHER" id="PTHR44019">
    <property type="entry name" value="WD REPEAT-CONTAINING PROTEIN 55"/>
    <property type="match status" value="1"/>
</dbReference>
<keyword evidence="5" id="KW-1185">Reference proteome</keyword>
<feature type="repeat" description="WD" evidence="3">
    <location>
        <begin position="30"/>
        <end position="71"/>
    </location>
</feature>
<keyword evidence="1 3" id="KW-0853">WD repeat</keyword>
<evidence type="ECO:0000256" key="1">
    <source>
        <dbReference type="ARBA" id="ARBA00022574"/>
    </source>
</evidence>
<dbReference type="PROSITE" id="PS50294">
    <property type="entry name" value="WD_REPEATS_REGION"/>
    <property type="match status" value="7"/>
</dbReference>
<feature type="repeat" description="WD" evidence="3">
    <location>
        <begin position="242"/>
        <end position="283"/>
    </location>
</feature>
<dbReference type="InterPro" id="IPR020472">
    <property type="entry name" value="WD40_PAC1"/>
</dbReference>
<dbReference type="Pfam" id="PF00400">
    <property type="entry name" value="WD40"/>
    <property type="match status" value="7"/>
</dbReference>
<dbReference type="InterPro" id="IPR019775">
    <property type="entry name" value="WD40_repeat_CS"/>
</dbReference>
<dbReference type="OrthoDB" id="7875889at2759"/>
<dbReference type="InterPro" id="IPR015943">
    <property type="entry name" value="WD40/YVTN_repeat-like_dom_sf"/>
</dbReference>
<protein>
    <submittedName>
        <fullName evidence="4">WD40-repeat-containing domain</fullName>
    </submittedName>
</protein>
<keyword evidence="2" id="KW-0677">Repeat</keyword>
<feature type="repeat" description="WD" evidence="3">
    <location>
        <begin position="72"/>
        <end position="104"/>
    </location>
</feature>
<dbReference type="AlphaFoldDB" id="A0A0V0R1M2"/>
<dbReference type="InParanoid" id="A0A0V0R1M2"/>
<evidence type="ECO:0000256" key="2">
    <source>
        <dbReference type="ARBA" id="ARBA00022737"/>
    </source>
</evidence>
<feature type="repeat" description="WD" evidence="3">
    <location>
        <begin position="158"/>
        <end position="199"/>
    </location>
</feature>
<dbReference type="PANTHER" id="PTHR44019:SF8">
    <property type="entry name" value="POC1 CENTRIOLAR PROTEIN HOMOLOG"/>
    <property type="match status" value="1"/>
</dbReference>